<feature type="transmembrane region" description="Helical" evidence="1">
    <location>
        <begin position="98"/>
        <end position="124"/>
    </location>
</feature>
<gene>
    <name evidence="2" type="ORF">FH972_006742</name>
</gene>
<accession>A0A5N6QV39</accession>
<dbReference type="AlphaFoldDB" id="A0A5N6QV39"/>
<feature type="transmembrane region" description="Helical" evidence="1">
    <location>
        <begin position="136"/>
        <end position="157"/>
    </location>
</feature>
<keyword evidence="1" id="KW-0812">Transmembrane</keyword>
<keyword evidence="3" id="KW-1185">Reference proteome</keyword>
<reference evidence="2 3" key="1">
    <citation type="submission" date="2019-06" db="EMBL/GenBank/DDBJ databases">
        <title>A chromosomal-level reference genome of Carpinus fangiana (Coryloideae, Betulaceae).</title>
        <authorList>
            <person name="Yang X."/>
            <person name="Wang Z."/>
            <person name="Zhang L."/>
            <person name="Hao G."/>
            <person name="Liu J."/>
            <person name="Yang Y."/>
        </authorList>
    </citation>
    <scope>NUCLEOTIDE SEQUENCE [LARGE SCALE GENOMIC DNA]</scope>
    <source>
        <strain evidence="2">Cfa_2016G</strain>
        <tissue evidence="2">Leaf</tissue>
    </source>
</reference>
<keyword evidence="1" id="KW-1133">Transmembrane helix</keyword>
<evidence type="ECO:0000313" key="2">
    <source>
        <dbReference type="EMBL" id="KAE8010368.1"/>
    </source>
</evidence>
<name>A0A5N6QV39_9ROSI</name>
<keyword evidence="1" id="KW-0472">Membrane</keyword>
<dbReference type="Proteomes" id="UP000327013">
    <property type="component" value="Chromosome 2"/>
</dbReference>
<proteinExistence type="predicted"/>
<sequence>MLKLNGLWKCTCALSVIIHEALHTSLDSRRQPSSFCRRTSSSSPSSFFSSSPVADWKFENAVIFTSEDSLPFADYMAVRKKRQGSLLQLFATIPSFEFFIITITIILLYPFCDCALSVVLIMFGSLLHAKNQDLKFVVCDLVLALFCSVSHSFVSFVDLL</sequence>
<dbReference type="EMBL" id="CM017322">
    <property type="protein sequence ID" value="KAE8010368.1"/>
    <property type="molecule type" value="Genomic_DNA"/>
</dbReference>
<protein>
    <submittedName>
        <fullName evidence="2">Uncharacterized protein</fullName>
    </submittedName>
</protein>
<evidence type="ECO:0000256" key="1">
    <source>
        <dbReference type="SAM" id="Phobius"/>
    </source>
</evidence>
<evidence type="ECO:0000313" key="3">
    <source>
        <dbReference type="Proteomes" id="UP000327013"/>
    </source>
</evidence>
<organism evidence="2 3">
    <name type="scientific">Carpinus fangiana</name>
    <dbReference type="NCBI Taxonomy" id="176857"/>
    <lineage>
        <taxon>Eukaryota</taxon>
        <taxon>Viridiplantae</taxon>
        <taxon>Streptophyta</taxon>
        <taxon>Embryophyta</taxon>
        <taxon>Tracheophyta</taxon>
        <taxon>Spermatophyta</taxon>
        <taxon>Magnoliopsida</taxon>
        <taxon>eudicotyledons</taxon>
        <taxon>Gunneridae</taxon>
        <taxon>Pentapetalae</taxon>
        <taxon>rosids</taxon>
        <taxon>fabids</taxon>
        <taxon>Fagales</taxon>
        <taxon>Betulaceae</taxon>
        <taxon>Carpinus</taxon>
    </lineage>
</organism>